<accession>A0AAV7NWT3</accession>
<evidence type="ECO:0000313" key="1">
    <source>
        <dbReference type="EMBL" id="KAJ1118833.1"/>
    </source>
</evidence>
<dbReference type="AlphaFoldDB" id="A0AAV7NWT3"/>
<protein>
    <submittedName>
        <fullName evidence="1">Uncharacterized protein</fullName>
    </submittedName>
</protein>
<gene>
    <name evidence="1" type="ORF">NDU88_007020</name>
</gene>
<name>A0AAV7NWT3_PLEWA</name>
<organism evidence="1 2">
    <name type="scientific">Pleurodeles waltl</name>
    <name type="common">Iberian ribbed newt</name>
    <dbReference type="NCBI Taxonomy" id="8319"/>
    <lineage>
        <taxon>Eukaryota</taxon>
        <taxon>Metazoa</taxon>
        <taxon>Chordata</taxon>
        <taxon>Craniata</taxon>
        <taxon>Vertebrata</taxon>
        <taxon>Euteleostomi</taxon>
        <taxon>Amphibia</taxon>
        <taxon>Batrachia</taxon>
        <taxon>Caudata</taxon>
        <taxon>Salamandroidea</taxon>
        <taxon>Salamandridae</taxon>
        <taxon>Pleurodelinae</taxon>
        <taxon>Pleurodeles</taxon>
    </lineage>
</organism>
<comment type="caution">
    <text evidence="1">The sequence shown here is derived from an EMBL/GenBank/DDBJ whole genome shotgun (WGS) entry which is preliminary data.</text>
</comment>
<keyword evidence="2" id="KW-1185">Reference proteome</keyword>
<reference evidence="1" key="1">
    <citation type="journal article" date="2022" name="bioRxiv">
        <title>Sequencing and chromosome-scale assembly of the giantPleurodeles waltlgenome.</title>
        <authorList>
            <person name="Brown T."/>
            <person name="Elewa A."/>
            <person name="Iarovenko S."/>
            <person name="Subramanian E."/>
            <person name="Araus A.J."/>
            <person name="Petzold A."/>
            <person name="Susuki M."/>
            <person name="Suzuki K.-i.T."/>
            <person name="Hayashi T."/>
            <person name="Toyoda A."/>
            <person name="Oliveira C."/>
            <person name="Osipova E."/>
            <person name="Leigh N.D."/>
            <person name="Simon A."/>
            <person name="Yun M.H."/>
        </authorList>
    </citation>
    <scope>NUCLEOTIDE SEQUENCE</scope>
    <source>
        <strain evidence="1">20211129_DDA</strain>
        <tissue evidence="1">Liver</tissue>
    </source>
</reference>
<dbReference type="Proteomes" id="UP001066276">
    <property type="component" value="Chromosome 8"/>
</dbReference>
<proteinExistence type="predicted"/>
<evidence type="ECO:0000313" key="2">
    <source>
        <dbReference type="Proteomes" id="UP001066276"/>
    </source>
</evidence>
<sequence length="108" mass="12510">MHFFASPFHADISQHRAIQHIHEEARSTIGHIGSRHSHRPGEMLSCSRDRFQAQVPLEPLGLCSVLFYSREQQRNFIPLPRVLFDESSVPIKCMFALFLLVTKALRER</sequence>
<dbReference type="EMBL" id="JANPWB010000012">
    <property type="protein sequence ID" value="KAJ1118833.1"/>
    <property type="molecule type" value="Genomic_DNA"/>
</dbReference>